<evidence type="ECO:0000313" key="1">
    <source>
        <dbReference type="EMBL" id="MFC5744858.1"/>
    </source>
</evidence>
<protein>
    <submittedName>
        <fullName evidence="1">Uncharacterized protein</fullName>
    </submittedName>
</protein>
<dbReference type="EMBL" id="JBHSON010000004">
    <property type="protein sequence ID" value="MFC5744858.1"/>
    <property type="molecule type" value="Genomic_DNA"/>
</dbReference>
<name>A0ABW0ZQQ3_9ACTN</name>
<sequence length="104" mass="11718">MARRNITELSEIEFRGSLGEAFARYGEELESLGQRWAFEFELAAGDAEAAMASLHGQWWLLGLDVRVKAHRVAKRLKRASEAADGMGKQGAKFVRAYEKNFLNE</sequence>
<dbReference type="RefSeq" id="WP_378280380.1">
    <property type="nucleotide sequence ID" value="NZ_JBHSON010000004.1"/>
</dbReference>
<keyword evidence="2" id="KW-1185">Reference proteome</keyword>
<reference evidence="2" key="1">
    <citation type="journal article" date="2019" name="Int. J. Syst. Evol. Microbiol.">
        <title>The Global Catalogue of Microorganisms (GCM) 10K type strain sequencing project: providing services to taxonomists for standard genome sequencing and annotation.</title>
        <authorList>
            <consortium name="The Broad Institute Genomics Platform"/>
            <consortium name="The Broad Institute Genome Sequencing Center for Infectious Disease"/>
            <person name="Wu L."/>
            <person name="Ma J."/>
        </authorList>
    </citation>
    <scope>NUCLEOTIDE SEQUENCE [LARGE SCALE GENOMIC DNA]</scope>
    <source>
        <strain evidence="2">KCTC 42087</strain>
    </source>
</reference>
<evidence type="ECO:0000313" key="2">
    <source>
        <dbReference type="Proteomes" id="UP001596074"/>
    </source>
</evidence>
<comment type="caution">
    <text evidence="1">The sequence shown here is derived from an EMBL/GenBank/DDBJ whole genome shotgun (WGS) entry which is preliminary data.</text>
</comment>
<proteinExistence type="predicted"/>
<dbReference type="Proteomes" id="UP001596074">
    <property type="component" value="Unassembled WGS sequence"/>
</dbReference>
<gene>
    <name evidence="1" type="ORF">ACFPZN_04435</name>
</gene>
<accession>A0ABW0ZQQ3</accession>
<organism evidence="1 2">
    <name type="scientific">Actinomadura rugatobispora</name>
    <dbReference type="NCBI Taxonomy" id="1994"/>
    <lineage>
        <taxon>Bacteria</taxon>
        <taxon>Bacillati</taxon>
        <taxon>Actinomycetota</taxon>
        <taxon>Actinomycetes</taxon>
        <taxon>Streptosporangiales</taxon>
        <taxon>Thermomonosporaceae</taxon>
        <taxon>Actinomadura</taxon>
    </lineage>
</organism>